<dbReference type="Gene3D" id="1.10.510.10">
    <property type="entry name" value="Transferase(Phosphotransferase) domain 1"/>
    <property type="match status" value="1"/>
</dbReference>
<comment type="caution">
    <text evidence="2">The sequence shown here is derived from an EMBL/GenBank/DDBJ whole genome shotgun (WGS) entry which is preliminary data.</text>
</comment>
<organism evidence="2 3">
    <name type="scientific">Naegleria fowleri</name>
    <name type="common">Brain eating amoeba</name>
    <dbReference type="NCBI Taxonomy" id="5763"/>
    <lineage>
        <taxon>Eukaryota</taxon>
        <taxon>Discoba</taxon>
        <taxon>Heterolobosea</taxon>
        <taxon>Tetramitia</taxon>
        <taxon>Eutetramitia</taxon>
        <taxon>Vahlkampfiidae</taxon>
        <taxon>Naegleria</taxon>
    </lineage>
</organism>
<protein>
    <recommendedName>
        <fullName evidence="1">Protein kinase domain-containing protein</fullName>
    </recommendedName>
</protein>
<dbReference type="GeneID" id="68113173"/>
<evidence type="ECO:0000259" key="1">
    <source>
        <dbReference type="PROSITE" id="PS50011"/>
    </source>
</evidence>
<dbReference type="PANTHER" id="PTHR24362">
    <property type="entry name" value="SERINE/THREONINE-PROTEIN KINASE NEK"/>
    <property type="match status" value="1"/>
</dbReference>
<dbReference type="GO" id="GO:0004672">
    <property type="term" value="F:protein kinase activity"/>
    <property type="evidence" value="ECO:0007669"/>
    <property type="project" value="InterPro"/>
</dbReference>
<dbReference type="PROSITE" id="PS50011">
    <property type="entry name" value="PROTEIN_KINASE_DOM"/>
    <property type="match status" value="1"/>
</dbReference>
<dbReference type="GO" id="GO:0005524">
    <property type="term" value="F:ATP binding"/>
    <property type="evidence" value="ECO:0007669"/>
    <property type="project" value="InterPro"/>
</dbReference>
<dbReference type="Proteomes" id="UP000444721">
    <property type="component" value="Unassembled WGS sequence"/>
</dbReference>
<dbReference type="RefSeq" id="XP_044559915.1">
    <property type="nucleotide sequence ID" value="XM_044709536.1"/>
</dbReference>
<keyword evidence="3" id="KW-1185">Reference proteome</keyword>
<feature type="domain" description="Protein kinase" evidence="1">
    <location>
        <begin position="1"/>
        <end position="207"/>
    </location>
</feature>
<dbReference type="EMBL" id="VFQX01000048">
    <property type="protein sequence ID" value="KAF0975202.1"/>
    <property type="molecule type" value="Genomic_DNA"/>
</dbReference>
<dbReference type="SUPFAM" id="SSF56112">
    <property type="entry name" value="Protein kinase-like (PK-like)"/>
    <property type="match status" value="1"/>
</dbReference>
<sequence>MKKMRTLYLVCGPDNSLISVAGIDLSSTIRFGMSVEEMQGMICDVLCQIVILESKNMIHNDVKPQNIVKYDNHYYLIDFEISETFDECIETDTRYECKRGDKELTCKSYSKGYRAPEREKEHKISPKSDVYSLGLVVLECLKLNKVDCRNKSKIEECLKRQEEESSRTLLKEFIGSSLKENPIKRSSPKELFRLFSTEKTKETLRYFKDKEAVLREHFPQQEEETSYEYIF</sequence>
<dbReference type="InterPro" id="IPR000719">
    <property type="entry name" value="Prot_kinase_dom"/>
</dbReference>
<dbReference type="VEuPathDB" id="AmoebaDB:NfTy_043360"/>
<dbReference type="VEuPathDB" id="AmoebaDB:NF0101650"/>
<evidence type="ECO:0000313" key="2">
    <source>
        <dbReference type="EMBL" id="KAF0975202.1"/>
    </source>
</evidence>
<dbReference type="OrthoDB" id="10252171at2759"/>
<proteinExistence type="predicted"/>
<dbReference type="Pfam" id="PF00069">
    <property type="entry name" value="Pkinase"/>
    <property type="match status" value="1"/>
</dbReference>
<evidence type="ECO:0000313" key="3">
    <source>
        <dbReference type="Proteomes" id="UP000444721"/>
    </source>
</evidence>
<dbReference type="SMART" id="SM00220">
    <property type="entry name" value="S_TKc"/>
    <property type="match status" value="1"/>
</dbReference>
<gene>
    <name evidence="2" type="ORF">FDP41_005955</name>
</gene>
<dbReference type="PANTHER" id="PTHR24362:SF309">
    <property type="entry name" value="PROTEIN KINASE DOMAIN-CONTAINING PROTEIN"/>
    <property type="match status" value="1"/>
</dbReference>
<dbReference type="InterPro" id="IPR011009">
    <property type="entry name" value="Kinase-like_dom_sf"/>
</dbReference>
<accession>A0A6A5BJX3</accession>
<reference evidence="2 3" key="1">
    <citation type="journal article" date="2019" name="Sci. Rep.">
        <title>Nanopore sequencing improves the draft genome of the human pathogenic amoeba Naegleria fowleri.</title>
        <authorList>
            <person name="Liechti N."/>
            <person name="Schurch N."/>
            <person name="Bruggmann R."/>
            <person name="Wittwer M."/>
        </authorList>
    </citation>
    <scope>NUCLEOTIDE SEQUENCE [LARGE SCALE GENOMIC DNA]</scope>
    <source>
        <strain evidence="2 3">ATCC 30894</strain>
    </source>
</reference>
<dbReference type="VEuPathDB" id="AmoebaDB:FDP41_005955"/>
<dbReference type="AlphaFoldDB" id="A0A6A5BJX3"/>
<name>A0A6A5BJX3_NAEFO</name>